<dbReference type="SUPFAM" id="SSF111369">
    <property type="entry name" value="HlyD-like secretion proteins"/>
    <property type="match status" value="1"/>
</dbReference>
<dbReference type="KEGG" id="xbc:ELE36_01150"/>
<evidence type="ECO:0000256" key="2">
    <source>
        <dbReference type="SAM" id="SignalP"/>
    </source>
</evidence>
<dbReference type="Gene3D" id="2.40.420.20">
    <property type="match status" value="1"/>
</dbReference>
<dbReference type="RefSeq" id="WP_129831354.1">
    <property type="nucleotide sequence ID" value="NZ_CP035704.1"/>
</dbReference>
<keyword evidence="1" id="KW-0813">Transport</keyword>
<dbReference type="AlphaFoldDB" id="A0A411HF52"/>
<feature type="domain" description="CzcB-like C-terminal circularly permuted SH3-like" evidence="5">
    <location>
        <begin position="294"/>
        <end position="354"/>
    </location>
</feature>
<feature type="signal peptide" evidence="2">
    <location>
        <begin position="1"/>
        <end position="20"/>
    </location>
</feature>
<proteinExistence type="predicted"/>
<dbReference type="Pfam" id="PF25975">
    <property type="entry name" value="CzcB_C"/>
    <property type="match status" value="1"/>
</dbReference>
<dbReference type="PANTHER" id="PTHR30097">
    <property type="entry name" value="CATION EFFLUX SYSTEM PROTEIN CUSB"/>
    <property type="match status" value="1"/>
</dbReference>
<evidence type="ECO:0000259" key="3">
    <source>
        <dbReference type="Pfam" id="PF25954"/>
    </source>
</evidence>
<dbReference type="InterPro" id="IPR058649">
    <property type="entry name" value="CzcB_C"/>
</dbReference>
<protein>
    <submittedName>
        <fullName evidence="6">HlyD family efflux transporter periplasmic adaptor subunit</fullName>
    </submittedName>
</protein>
<dbReference type="GO" id="GO:0060003">
    <property type="term" value="P:copper ion export"/>
    <property type="evidence" value="ECO:0007669"/>
    <property type="project" value="TreeGrafter"/>
</dbReference>
<dbReference type="GO" id="GO:0030313">
    <property type="term" value="C:cell envelope"/>
    <property type="evidence" value="ECO:0007669"/>
    <property type="project" value="TreeGrafter"/>
</dbReference>
<keyword evidence="7" id="KW-1185">Reference proteome</keyword>
<feature type="domain" description="CusB-like beta-barrel" evidence="3">
    <location>
        <begin position="213"/>
        <end position="284"/>
    </location>
</feature>
<dbReference type="EMBL" id="CP035704">
    <property type="protein sequence ID" value="QBB69099.1"/>
    <property type="molecule type" value="Genomic_DNA"/>
</dbReference>
<dbReference type="Pfam" id="PF25973">
    <property type="entry name" value="BSH_CzcB"/>
    <property type="match status" value="1"/>
</dbReference>
<organism evidence="6 7">
    <name type="scientific">Pseudolysobacter antarcticus</name>
    <dbReference type="NCBI Taxonomy" id="2511995"/>
    <lineage>
        <taxon>Bacteria</taxon>
        <taxon>Pseudomonadati</taxon>
        <taxon>Pseudomonadota</taxon>
        <taxon>Gammaproteobacteria</taxon>
        <taxon>Lysobacterales</taxon>
        <taxon>Rhodanobacteraceae</taxon>
        <taxon>Pseudolysobacter</taxon>
    </lineage>
</organism>
<accession>A0A411HF52</accession>
<keyword evidence="2" id="KW-0732">Signal</keyword>
<reference evidence="6 7" key="1">
    <citation type="submission" date="2019-01" db="EMBL/GenBank/DDBJ databases">
        <title>Pseudolysobacter antarctica gen. nov., sp. nov., isolated from Fildes Peninsula, Antarctica.</title>
        <authorList>
            <person name="Wei Z."/>
            <person name="Peng F."/>
        </authorList>
    </citation>
    <scope>NUCLEOTIDE SEQUENCE [LARGE SCALE GENOMIC DNA]</scope>
    <source>
        <strain evidence="6 7">AQ6-296</strain>
    </source>
</reference>
<dbReference type="Pfam" id="PF25954">
    <property type="entry name" value="Beta-barrel_RND_2"/>
    <property type="match status" value="1"/>
</dbReference>
<dbReference type="Gene3D" id="1.10.287.470">
    <property type="entry name" value="Helix hairpin bin"/>
    <property type="match status" value="1"/>
</dbReference>
<evidence type="ECO:0000259" key="5">
    <source>
        <dbReference type="Pfam" id="PF25975"/>
    </source>
</evidence>
<evidence type="ECO:0000313" key="7">
    <source>
        <dbReference type="Proteomes" id="UP000291562"/>
    </source>
</evidence>
<dbReference type="InterPro" id="IPR058647">
    <property type="entry name" value="BSH_CzcB-like"/>
</dbReference>
<dbReference type="InterPro" id="IPR051909">
    <property type="entry name" value="MFP_Cation_Efflux"/>
</dbReference>
<dbReference type="Proteomes" id="UP000291562">
    <property type="component" value="Chromosome"/>
</dbReference>
<name>A0A411HF52_9GAMM</name>
<dbReference type="Gene3D" id="2.40.30.170">
    <property type="match status" value="1"/>
</dbReference>
<feature type="domain" description="CzcB-like barrel-sandwich hybrid" evidence="4">
    <location>
        <begin position="73"/>
        <end position="210"/>
    </location>
</feature>
<evidence type="ECO:0000259" key="4">
    <source>
        <dbReference type="Pfam" id="PF25973"/>
    </source>
</evidence>
<dbReference type="Gene3D" id="2.40.50.100">
    <property type="match status" value="1"/>
</dbReference>
<feature type="chain" id="PRO_5019066182" evidence="2">
    <location>
        <begin position="21"/>
        <end position="365"/>
    </location>
</feature>
<gene>
    <name evidence="6" type="ORF">ELE36_01150</name>
</gene>
<evidence type="ECO:0000313" key="6">
    <source>
        <dbReference type="EMBL" id="QBB69099.1"/>
    </source>
</evidence>
<dbReference type="PANTHER" id="PTHR30097:SF4">
    <property type="entry name" value="SLR6042 PROTEIN"/>
    <property type="match status" value="1"/>
</dbReference>
<sequence length="365" mass="38877">MNTKWIGNLLLFLLSTNVFAQDSKTSESAAASPLTISAATQQQLGIATAIAEKRAMTDELRAPGEVKANAYATTLVSPRIPAQIVGRHARLGETVKVGQALVTLSSVDVAEAQSALIVSEREWQRMQALGADAISGKRYGEAQIGRDQARAKLRAYGVGDGEIALLLQRGSASATGEFTLVAIQAGRIASDEFIVGERVEPGKILFTVTDENTVWVEAQLAPDVAERVTPGATVRIVGHGQSHVGKVVQLMHHTREASRTTPVRIEVGNDGDRLHTGEFVETFIATTASAQTLVVPTDAIVQLQGQAVVFAEKTGGHFEVLPILAGEVRGEFTVVRQGLDIGTRIVSKGAYVLKARLLKSQLGEE</sequence>
<evidence type="ECO:0000256" key="1">
    <source>
        <dbReference type="ARBA" id="ARBA00022448"/>
    </source>
</evidence>
<dbReference type="OrthoDB" id="9768185at2"/>
<dbReference type="InterPro" id="IPR058792">
    <property type="entry name" value="Beta-barrel_RND_2"/>
</dbReference>
<dbReference type="GO" id="GO:0015679">
    <property type="term" value="P:plasma membrane copper ion transport"/>
    <property type="evidence" value="ECO:0007669"/>
    <property type="project" value="TreeGrafter"/>
</dbReference>